<evidence type="ECO:0000313" key="2">
    <source>
        <dbReference type="EMBL" id="MBC5833675.1"/>
    </source>
</evidence>
<evidence type="ECO:0000313" key="3">
    <source>
        <dbReference type="Proteomes" id="UP000605990"/>
    </source>
</evidence>
<name>A0ABR7IV59_9FLAO</name>
<accession>A0ABR7IV59</accession>
<reference evidence="2 3" key="1">
    <citation type="submission" date="2020-08" db="EMBL/GenBank/DDBJ databases">
        <title>Description of novel Flavobacterium F-408 isolate.</title>
        <authorList>
            <person name="Saticioglu I.B."/>
            <person name="Duman M."/>
            <person name="Altun S."/>
        </authorList>
    </citation>
    <scope>NUCLEOTIDE SEQUENCE [LARGE SCALE GENOMIC DNA]</scope>
    <source>
        <strain evidence="2 3">F-408</strain>
    </source>
</reference>
<feature type="transmembrane region" description="Helical" evidence="1">
    <location>
        <begin position="173"/>
        <end position="191"/>
    </location>
</feature>
<sequence length="397" mass="46254">MAVGIYISGLEHATDNETVEKYAARYVKELENATFDNCYYTKIEKIYYTTNQSSLVIHIFEHPKNTDKSDTDKLVYKLYDFEYSEQLNQNFQNKNLLFKNSCLLLLVIRRFPRLIINLFKKSTYQKGGKTAYMFIIFLIMSLAVLSLLPLLLLSLDNTFIVENIATLGSKSNLNLIIKYGIILTVTFMLFMPESNIILTKIAAEFFTMDSYIQSKKQIHHVKHNLEELMAFIVTQEGNEKIHFHTYSFGSIIALDTLFPIDSEPSKNIKNQVNLLVTIGAPYEFVTKYYPHFLENRNDQMTKKIQWINVYSLVDAFASNFRYDNKAGEANFGILNKQEIPININYEITQKTDYYVFDFLGLKQTYMHESYWDDSNNGQSCTKLIFFKMREIGQWSAA</sequence>
<protein>
    <submittedName>
        <fullName evidence="2">Uncharacterized protein</fullName>
    </submittedName>
</protein>
<dbReference type="InterPro" id="IPR029058">
    <property type="entry name" value="AB_hydrolase_fold"/>
</dbReference>
<keyword evidence="1" id="KW-0812">Transmembrane</keyword>
<dbReference type="EMBL" id="JACRUN010000001">
    <property type="protein sequence ID" value="MBC5833675.1"/>
    <property type="molecule type" value="Genomic_DNA"/>
</dbReference>
<dbReference type="Proteomes" id="UP000605990">
    <property type="component" value="Unassembled WGS sequence"/>
</dbReference>
<dbReference type="Gene3D" id="3.40.50.1820">
    <property type="entry name" value="alpha/beta hydrolase"/>
    <property type="match status" value="1"/>
</dbReference>
<proteinExistence type="predicted"/>
<gene>
    <name evidence="2" type="ORF">H8R27_02130</name>
</gene>
<evidence type="ECO:0000256" key="1">
    <source>
        <dbReference type="SAM" id="Phobius"/>
    </source>
</evidence>
<keyword evidence="1" id="KW-0472">Membrane</keyword>
<comment type="caution">
    <text evidence="2">The sequence shown here is derived from an EMBL/GenBank/DDBJ whole genome shotgun (WGS) entry which is preliminary data.</text>
</comment>
<keyword evidence="1" id="KW-1133">Transmembrane helix</keyword>
<feature type="transmembrane region" description="Helical" evidence="1">
    <location>
        <begin position="130"/>
        <end position="153"/>
    </location>
</feature>
<dbReference type="RefSeq" id="WP_166124914.1">
    <property type="nucleotide sequence ID" value="NZ_JAANOQ010000001.1"/>
</dbReference>
<keyword evidence="3" id="KW-1185">Reference proteome</keyword>
<organism evidence="2 3">
    <name type="scientific">Flavobacterium bernardetii</name>
    <dbReference type="NCBI Taxonomy" id="2813823"/>
    <lineage>
        <taxon>Bacteria</taxon>
        <taxon>Pseudomonadati</taxon>
        <taxon>Bacteroidota</taxon>
        <taxon>Flavobacteriia</taxon>
        <taxon>Flavobacteriales</taxon>
        <taxon>Flavobacteriaceae</taxon>
        <taxon>Flavobacterium</taxon>
    </lineage>
</organism>